<proteinExistence type="predicted"/>
<gene>
    <name evidence="3" type="primary">ABCG35</name>
    <name evidence="3" type="ORF">CR513_10255</name>
</gene>
<dbReference type="Proteomes" id="UP000257109">
    <property type="component" value="Unassembled WGS sequence"/>
</dbReference>
<evidence type="ECO:0000256" key="1">
    <source>
        <dbReference type="SAM" id="MobiDB-lite"/>
    </source>
</evidence>
<evidence type="ECO:0000313" key="4">
    <source>
        <dbReference type="Proteomes" id="UP000257109"/>
    </source>
</evidence>
<keyword evidence="2" id="KW-0472">Membrane</keyword>
<name>A0A371HSW2_MUCPR</name>
<organism evidence="3 4">
    <name type="scientific">Mucuna pruriens</name>
    <name type="common">Velvet bean</name>
    <name type="synonym">Dolichos pruriens</name>
    <dbReference type="NCBI Taxonomy" id="157652"/>
    <lineage>
        <taxon>Eukaryota</taxon>
        <taxon>Viridiplantae</taxon>
        <taxon>Streptophyta</taxon>
        <taxon>Embryophyta</taxon>
        <taxon>Tracheophyta</taxon>
        <taxon>Spermatophyta</taxon>
        <taxon>Magnoliopsida</taxon>
        <taxon>eudicotyledons</taxon>
        <taxon>Gunneridae</taxon>
        <taxon>Pentapetalae</taxon>
        <taxon>rosids</taxon>
        <taxon>fabids</taxon>
        <taxon>Fabales</taxon>
        <taxon>Fabaceae</taxon>
        <taxon>Papilionoideae</taxon>
        <taxon>50 kb inversion clade</taxon>
        <taxon>NPAAA clade</taxon>
        <taxon>indigoferoid/millettioid clade</taxon>
        <taxon>Phaseoleae</taxon>
        <taxon>Mucuna</taxon>
    </lineage>
</organism>
<feature type="region of interest" description="Disordered" evidence="1">
    <location>
        <begin position="120"/>
        <end position="156"/>
    </location>
</feature>
<evidence type="ECO:0000313" key="3">
    <source>
        <dbReference type="EMBL" id="RDY05857.1"/>
    </source>
</evidence>
<sequence>MTVFLWTEMHKLPRHSVTRGGIRVGALFYGVVVTMFNGLAKFPILVTFRLSVFYKQRIISSSLHGGTSVDGLSLIYTLVPNIGVRRVHAYIRKYVEPLKITFLMSTLPVQAMFIVELPNPSGTSGEPPNPSGTHPPTDFAPTKSLQQPTQRKGIRI</sequence>
<feature type="compositionally biased region" description="Polar residues" evidence="1">
    <location>
        <begin position="120"/>
        <end position="134"/>
    </location>
</feature>
<comment type="caution">
    <text evidence="3">The sequence shown here is derived from an EMBL/GenBank/DDBJ whole genome shotgun (WGS) entry which is preliminary data.</text>
</comment>
<dbReference type="AlphaFoldDB" id="A0A371HSW2"/>
<keyword evidence="4" id="KW-1185">Reference proteome</keyword>
<protein>
    <submittedName>
        <fullName evidence="3">ABC transporter G family member 35</fullName>
    </submittedName>
</protein>
<dbReference type="EMBL" id="QJKJ01001796">
    <property type="protein sequence ID" value="RDY05857.1"/>
    <property type="molecule type" value="Genomic_DNA"/>
</dbReference>
<dbReference type="STRING" id="157652.A0A371HSW2"/>
<keyword evidence="2" id="KW-0812">Transmembrane</keyword>
<evidence type="ECO:0000256" key="2">
    <source>
        <dbReference type="SAM" id="Phobius"/>
    </source>
</evidence>
<feature type="transmembrane region" description="Helical" evidence="2">
    <location>
        <begin position="20"/>
        <end position="40"/>
    </location>
</feature>
<accession>A0A371HSW2</accession>
<feature type="non-terminal residue" evidence="3">
    <location>
        <position position="1"/>
    </location>
</feature>
<keyword evidence="2" id="KW-1133">Transmembrane helix</keyword>
<reference evidence="3" key="1">
    <citation type="submission" date="2018-05" db="EMBL/GenBank/DDBJ databases">
        <title>Draft genome of Mucuna pruriens seed.</title>
        <authorList>
            <person name="Nnadi N.E."/>
            <person name="Vos R."/>
            <person name="Hasami M.H."/>
            <person name="Devisetty U.K."/>
            <person name="Aguiy J.C."/>
        </authorList>
    </citation>
    <scope>NUCLEOTIDE SEQUENCE [LARGE SCALE GENOMIC DNA]</scope>
    <source>
        <strain evidence="3">JCA_2017</strain>
    </source>
</reference>